<feature type="compositionally biased region" description="Polar residues" evidence="1">
    <location>
        <begin position="26"/>
        <end position="35"/>
    </location>
</feature>
<name>A0A914PEH4_9BILA</name>
<feature type="compositionally biased region" description="Basic residues" evidence="1">
    <location>
        <begin position="15"/>
        <end position="24"/>
    </location>
</feature>
<dbReference type="WBParaSite" id="PDA_v2.g16075.t1">
    <property type="protein sequence ID" value="PDA_v2.g16075.t1"/>
    <property type="gene ID" value="PDA_v2.g16075"/>
</dbReference>
<accession>A0A914PEH4</accession>
<sequence>MDVKQFSQEIWAAKQKNKQRHHKISQTEQNFNSTDLDNEGSKARKSKMTKEDRSVIIFGLPELISGTEKEKLQHDIDAVCEYYSLCSLDWNNPTVKRTKTGTDGCRPLMVTMADVESRDEFLAAFEDIQESRSYLKDIRIRPAFTKQEMEKMYCENQAKIKEINSK</sequence>
<dbReference type="AlphaFoldDB" id="A0A914PEH4"/>
<protein>
    <submittedName>
        <fullName evidence="3">Uncharacterized protein</fullName>
    </submittedName>
</protein>
<evidence type="ECO:0000313" key="3">
    <source>
        <dbReference type="WBParaSite" id="PDA_v2.g16075.t1"/>
    </source>
</evidence>
<organism evidence="2 3">
    <name type="scientific">Panagrolaimus davidi</name>
    <dbReference type="NCBI Taxonomy" id="227884"/>
    <lineage>
        <taxon>Eukaryota</taxon>
        <taxon>Metazoa</taxon>
        <taxon>Ecdysozoa</taxon>
        <taxon>Nematoda</taxon>
        <taxon>Chromadorea</taxon>
        <taxon>Rhabditida</taxon>
        <taxon>Tylenchina</taxon>
        <taxon>Panagrolaimomorpha</taxon>
        <taxon>Panagrolaimoidea</taxon>
        <taxon>Panagrolaimidae</taxon>
        <taxon>Panagrolaimus</taxon>
    </lineage>
</organism>
<proteinExistence type="predicted"/>
<evidence type="ECO:0000256" key="1">
    <source>
        <dbReference type="SAM" id="MobiDB-lite"/>
    </source>
</evidence>
<evidence type="ECO:0000313" key="2">
    <source>
        <dbReference type="Proteomes" id="UP000887578"/>
    </source>
</evidence>
<dbReference type="Proteomes" id="UP000887578">
    <property type="component" value="Unplaced"/>
</dbReference>
<reference evidence="3" key="1">
    <citation type="submission" date="2022-11" db="UniProtKB">
        <authorList>
            <consortium name="WormBaseParasite"/>
        </authorList>
    </citation>
    <scope>IDENTIFICATION</scope>
</reference>
<keyword evidence="2" id="KW-1185">Reference proteome</keyword>
<feature type="region of interest" description="Disordered" evidence="1">
    <location>
        <begin position="14"/>
        <end position="48"/>
    </location>
</feature>